<sequence>MTLKLRTPPTAKIGFLPGQYINLHYKGVTRSYSIANSDESNGIELHVRNVPNGQMSSLIFGELQENTLMRIEGPCGTFFIRESDRPIIFLAGGTGFAPVKSMVEHLIQGKCRREIYIYWGMQDSKDFY</sequence>
<dbReference type="Gene3D" id="3.40.50.80">
    <property type="entry name" value="Nucleotide-binding domain of ferredoxin-NADP reductase (FNR) module"/>
    <property type="match status" value="1"/>
</dbReference>
<feature type="non-terminal residue" evidence="3">
    <location>
        <position position="128"/>
    </location>
</feature>
<dbReference type="Proteomes" id="UP000221568">
    <property type="component" value="Unassembled WGS sequence"/>
</dbReference>
<evidence type="ECO:0000256" key="1">
    <source>
        <dbReference type="ARBA" id="ARBA00034078"/>
    </source>
</evidence>
<dbReference type="Pfam" id="PF00970">
    <property type="entry name" value="FAD_binding_6"/>
    <property type="match status" value="1"/>
</dbReference>
<dbReference type="PANTHER" id="PTHR47354">
    <property type="entry name" value="NADH OXIDOREDUCTASE HCR"/>
    <property type="match status" value="1"/>
</dbReference>
<evidence type="ECO:0000313" key="3">
    <source>
        <dbReference type="EMBL" id="PHP46559.1"/>
    </source>
</evidence>
<dbReference type="GO" id="GO:0016491">
    <property type="term" value="F:oxidoreductase activity"/>
    <property type="evidence" value="ECO:0007669"/>
    <property type="project" value="InterPro"/>
</dbReference>
<proteinExistence type="predicted"/>
<dbReference type="InterPro" id="IPR001433">
    <property type="entry name" value="OxRdtase_FAD/NAD-bd"/>
</dbReference>
<comment type="cofactor">
    <cofactor evidence="1">
        <name>[2Fe-2S] cluster</name>
        <dbReference type="ChEBI" id="CHEBI:190135"/>
    </cofactor>
</comment>
<dbReference type="EMBL" id="PDOM01000165">
    <property type="protein sequence ID" value="PHP46559.1"/>
    <property type="molecule type" value="Genomic_DNA"/>
</dbReference>
<dbReference type="InterPro" id="IPR017927">
    <property type="entry name" value="FAD-bd_FR_type"/>
</dbReference>
<name>A0A7Z1KL88_SALDU</name>
<accession>A0A7Z1KL88</accession>
<dbReference type="Pfam" id="PF00175">
    <property type="entry name" value="NAD_binding_1"/>
    <property type="match status" value="1"/>
</dbReference>
<dbReference type="PROSITE" id="PS51384">
    <property type="entry name" value="FAD_FR"/>
    <property type="match status" value="1"/>
</dbReference>
<comment type="caution">
    <text evidence="3">The sequence shown here is derived from an EMBL/GenBank/DDBJ whole genome shotgun (WGS) entry which is preliminary data.</text>
</comment>
<dbReference type="InterPro" id="IPR001709">
    <property type="entry name" value="Flavoprot_Pyr_Nucl_cyt_Rdtase"/>
</dbReference>
<dbReference type="AlphaFoldDB" id="A0A7Z1KL88"/>
<dbReference type="PANTHER" id="PTHR47354:SF5">
    <property type="entry name" value="PROTEIN RFBI"/>
    <property type="match status" value="1"/>
</dbReference>
<feature type="domain" description="FAD-binding FR-type" evidence="2">
    <location>
        <begin position="1"/>
        <end position="81"/>
    </location>
</feature>
<gene>
    <name evidence="3" type="ORF">CR088_26825</name>
</gene>
<dbReference type="PRINTS" id="PR00410">
    <property type="entry name" value="PHEHYDRXLASE"/>
</dbReference>
<dbReference type="InterPro" id="IPR039261">
    <property type="entry name" value="FNR_nucleotide-bd"/>
</dbReference>
<dbReference type="InterPro" id="IPR050415">
    <property type="entry name" value="MRET"/>
</dbReference>
<dbReference type="PRINTS" id="PR00371">
    <property type="entry name" value="FPNCR"/>
</dbReference>
<organism evidence="3 4">
    <name type="scientific">Salmonella dublin</name>
    <dbReference type="NCBI Taxonomy" id="98360"/>
    <lineage>
        <taxon>Bacteria</taxon>
        <taxon>Pseudomonadati</taxon>
        <taxon>Pseudomonadota</taxon>
        <taxon>Gammaproteobacteria</taxon>
        <taxon>Enterobacterales</taxon>
        <taxon>Enterobacteriaceae</taxon>
        <taxon>Salmonella</taxon>
    </lineage>
</organism>
<evidence type="ECO:0000313" key="4">
    <source>
        <dbReference type="Proteomes" id="UP000221568"/>
    </source>
</evidence>
<dbReference type="InterPro" id="IPR017938">
    <property type="entry name" value="Riboflavin_synthase-like_b-brl"/>
</dbReference>
<dbReference type="Gene3D" id="2.40.30.10">
    <property type="entry name" value="Translation factors"/>
    <property type="match status" value="1"/>
</dbReference>
<protein>
    <recommendedName>
        <fullName evidence="2">FAD-binding FR-type domain-containing protein</fullName>
    </recommendedName>
</protein>
<dbReference type="SUPFAM" id="SSF63380">
    <property type="entry name" value="Riboflavin synthase domain-like"/>
    <property type="match status" value="1"/>
</dbReference>
<reference evidence="3 4" key="1">
    <citation type="submission" date="2017-10" db="EMBL/GenBank/DDBJ databases">
        <title>Characterization of the Virulence Potential of Salmonella enterica Isolates Carrying Incompatibility Group FIB Plasmids using Caco-2 Intestinal Epithelial Cells.</title>
        <authorList>
            <person name="Sanad Y."/>
            <person name="Khajanchi B."/>
            <person name="Deck J."/>
            <person name="Cox J."/>
            <person name="Thaker R."/>
            <person name="Han J."/>
            <person name="Nayak R."/>
            <person name="Foley S."/>
        </authorList>
    </citation>
    <scope>NUCLEOTIDE SEQUENCE [LARGE SCALE GENOMIC DNA]</scope>
    <source>
        <strain evidence="3 4">SE853</strain>
    </source>
</reference>
<dbReference type="SUPFAM" id="SSF52343">
    <property type="entry name" value="Ferredoxin reductase-like, C-terminal NADP-linked domain"/>
    <property type="match status" value="1"/>
</dbReference>
<evidence type="ECO:0000259" key="2">
    <source>
        <dbReference type="PROSITE" id="PS51384"/>
    </source>
</evidence>
<dbReference type="InterPro" id="IPR008333">
    <property type="entry name" value="Cbr1-like_FAD-bd_dom"/>
</dbReference>